<feature type="compositionally biased region" description="Pro residues" evidence="1">
    <location>
        <begin position="48"/>
        <end position="59"/>
    </location>
</feature>
<gene>
    <name evidence="2" type="ORF">JAAARDRAFT_76067</name>
</gene>
<dbReference type="EMBL" id="KL197711">
    <property type="protein sequence ID" value="KDQ62027.1"/>
    <property type="molecule type" value="Genomic_DNA"/>
</dbReference>
<feature type="region of interest" description="Disordered" evidence="1">
    <location>
        <begin position="43"/>
        <end position="77"/>
    </location>
</feature>
<keyword evidence="3" id="KW-1185">Reference proteome</keyword>
<dbReference type="HOGENOM" id="CLU_994214_0_0_1"/>
<feature type="region of interest" description="Disordered" evidence="1">
    <location>
        <begin position="143"/>
        <end position="188"/>
    </location>
</feature>
<sequence>MSDDRAPYSITLAPDGLSVDEVLHRLGCSPGWEVPDFEFIADWRKSPSPVPGVPTPDPRSTPSGKKDIQNTRTDANVRTIQPTEQLLDEHSAMARPKHKIIAVQEVKHDLHGRSYGHLAITGNAGSGTPDAVFPPYFVLRESDKTPRDRIDTMGSLPSPNQLGKRKWDEAVDEESDKESKERKEKRKREEINQYARNYLPESFREVKRMPNLDDVLGVHEMRKLQKKERDLEDRNALLAGKLGRVCEVLETPADAEKVEKRDEEMRAYLLEIVYGLSGIE</sequence>
<organism evidence="2 3">
    <name type="scientific">Jaapia argillacea MUCL 33604</name>
    <dbReference type="NCBI Taxonomy" id="933084"/>
    <lineage>
        <taxon>Eukaryota</taxon>
        <taxon>Fungi</taxon>
        <taxon>Dikarya</taxon>
        <taxon>Basidiomycota</taxon>
        <taxon>Agaricomycotina</taxon>
        <taxon>Agaricomycetes</taxon>
        <taxon>Agaricomycetidae</taxon>
        <taxon>Jaapiales</taxon>
        <taxon>Jaapiaceae</taxon>
        <taxon>Jaapia</taxon>
    </lineage>
</organism>
<name>A0A067QEV3_9AGAM</name>
<reference evidence="3" key="1">
    <citation type="journal article" date="2014" name="Proc. Natl. Acad. Sci. U.S.A.">
        <title>Extensive sampling of basidiomycete genomes demonstrates inadequacy of the white-rot/brown-rot paradigm for wood decay fungi.</title>
        <authorList>
            <person name="Riley R."/>
            <person name="Salamov A.A."/>
            <person name="Brown D.W."/>
            <person name="Nagy L.G."/>
            <person name="Floudas D."/>
            <person name="Held B.W."/>
            <person name="Levasseur A."/>
            <person name="Lombard V."/>
            <person name="Morin E."/>
            <person name="Otillar R."/>
            <person name="Lindquist E.A."/>
            <person name="Sun H."/>
            <person name="LaButti K.M."/>
            <person name="Schmutz J."/>
            <person name="Jabbour D."/>
            <person name="Luo H."/>
            <person name="Baker S.E."/>
            <person name="Pisabarro A.G."/>
            <person name="Walton J.D."/>
            <person name="Blanchette R.A."/>
            <person name="Henrissat B."/>
            <person name="Martin F."/>
            <person name="Cullen D."/>
            <person name="Hibbett D.S."/>
            <person name="Grigoriev I.V."/>
        </authorList>
    </citation>
    <scope>NUCLEOTIDE SEQUENCE [LARGE SCALE GENOMIC DNA]</scope>
    <source>
        <strain evidence="3">MUCL 33604</strain>
    </source>
</reference>
<proteinExistence type="predicted"/>
<evidence type="ECO:0000313" key="2">
    <source>
        <dbReference type="EMBL" id="KDQ62027.1"/>
    </source>
</evidence>
<feature type="compositionally biased region" description="Basic and acidic residues" evidence="1">
    <location>
        <begin position="177"/>
        <end position="188"/>
    </location>
</feature>
<dbReference type="Proteomes" id="UP000027265">
    <property type="component" value="Unassembled WGS sequence"/>
</dbReference>
<protein>
    <submittedName>
        <fullName evidence="2">Uncharacterized protein</fullName>
    </submittedName>
</protein>
<accession>A0A067QEV3</accession>
<evidence type="ECO:0000256" key="1">
    <source>
        <dbReference type="SAM" id="MobiDB-lite"/>
    </source>
</evidence>
<dbReference type="InParanoid" id="A0A067QEV3"/>
<dbReference type="AlphaFoldDB" id="A0A067QEV3"/>
<evidence type="ECO:0000313" key="3">
    <source>
        <dbReference type="Proteomes" id="UP000027265"/>
    </source>
</evidence>